<feature type="transmembrane region" description="Helical" evidence="2">
    <location>
        <begin position="530"/>
        <end position="551"/>
    </location>
</feature>
<dbReference type="RefSeq" id="XP_003030213.1">
    <property type="nucleotide sequence ID" value="XM_003030167.1"/>
</dbReference>
<organism evidence="4">
    <name type="scientific">Schizophyllum commune (strain H4-8 / FGSC 9210)</name>
    <name type="common">Split gill fungus</name>
    <dbReference type="NCBI Taxonomy" id="578458"/>
    <lineage>
        <taxon>Eukaryota</taxon>
        <taxon>Fungi</taxon>
        <taxon>Dikarya</taxon>
        <taxon>Basidiomycota</taxon>
        <taxon>Agaricomycotina</taxon>
        <taxon>Agaricomycetes</taxon>
        <taxon>Agaricomycetidae</taxon>
        <taxon>Agaricales</taxon>
        <taxon>Schizophyllaceae</taxon>
        <taxon>Schizophyllum</taxon>
    </lineage>
</organism>
<feature type="transmembrane region" description="Helical" evidence="2">
    <location>
        <begin position="563"/>
        <end position="586"/>
    </location>
</feature>
<reference evidence="3 4" key="1">
    <citation type="journal article" date="2010" name="Nat. Biotechnol.">
        <title>Genome sequence of the model mushroom Schizophyllum commune.</title>
        <authorList>
            <person name="Ohm R.A."/>
            <person name="de Jong J.F."/>
            <person name="Lugones L.G."/>
            <person name="Aerts A."/>
            <person name="Kothe E."/>
            <person name="Stajich J.E."/>
            <person name="de Vries R.P."/>
            <person name="Record E."/>
            <person name="Levasseur A."/>
            <person name="Baker S.E."/>
            <person name="Bartholomew K.A."/>
            <person name="Coutinho P.M."/>
            <person name="Erdmann S."/>
            <person name="Fowler T.J."/>
            <person name="Gathman A.C."/>
            <person name="Lombard V."/>
            <person name="Henrissat B."/>
            <person name="Knabe N."/>
            <person name="Kuees U."/>
            <person name="Lilly W.W."/>
            <person name="Lindquist E."/>
            <person name="Lucas S."/>
            <person name="Magnuson J.K."/>
            <person name="Piumi F."/>
            <person name="Raudaskoski M."/>
            <person name="Salamov A."/>
            <person name="Schmutz J."/>
            <person name="Schwarze F.W.M.R."/>
            <person name="vanKuyk P.A."/>
            <person name="Horton J.S."/>
            <person name="Grigoriev I.V."/>
            <person name="Woesten H.A.B."/>
        </authorList>
    </citation>
    <scope>NUCLEOTIDE SEQUENCE [LARGE SCALE GENOMIC DNA]</scope>
    <source>
        <strain evidence="4">H4-8 / FGSC 9210</strain>
    </source>
</reference>
<evidence type="ECO:0000256" key="2">
    <source>
        <dbReference type="SAM" id="Phobius"/>
    </source>
</evidence>
<feature type="region of interest" description="Disordered" evidence="1">
    <location>
        <begin position="609"/>
        <end position="657"/>
    </location>
</feature>
<keyword evidence="2" id="KW-1133">Transmembrane helix</keyword>
<feature type="transmembrane region" description="Helical" evidence="2">
    <location>
        <begin position="374"/>
        <end position="391"/>
    </location>
</feature>
<keyword evidence="4" id="KW-1185">Reference proteome</keyword>
<dbReference type="VEuPathDB" id="FungiDB:SCHCODRAFT_01155628"/>
<sequence>MSSYTPELSYYHLTPDVVDTLKNVIIEAGLAYIAYGMQAALTLAAVRILLRREARARFMLAAIVGLFVVSTLAVVTDIEYYLVQFPSALGTASEDVQALMNGLDIVGVVTVRLSHNIKPPCTMDIAGVHMRKCRPLVGAIVNSYWNIKSITTYERIPMTRTLVMTVPLLFTNIVATTLIGVKVWWYRREIKGSLGLFAKKSQVESVLMLLLETGFVYCVVWSDDPGAGFTPMQILGNVIPFITGLYPPVIVMITLRKSSAQSLLQSAQISHVMRFADLPDMQIEDSMAGLAGVRKDSTSGHTVNNFIPRSSTELHGPETSGDVVEVTRRRLSAKFKLIFELTNHMAMTVTYRPLNADDVRAMRYVIIETAVEYGCYGIHAALSLVAIAILVRHRGRRPGFMLAVVNILLIFSFIAVIGNTIYYLIQFPPGFGTSTRDVWEISANWDIATAVVKRFNYVASDAIVAWRVWIIWRDSRLVKAILFLCMCGSLAGAIVACVWTVQSDKADKYYRREIKACLGLFTRMSLSEKVLLTFLESGCLYILIWTAYIVLDAILGNVGFTVINFIGSAMPSVAGIYLTLVVIVVMTTKEQQSLISSAQISRAMRLAGPVGTGASSKDTGSEVHGEAHSPTPDLTNSIRPSVQEREGVELRCPSHGL</sequence>
<keyword evidence="2" id="KW-0812">Transmembrane</keyword>
<dbReference type="GeneID" id="9588496"/>
<evidence type="ECO:0000313" key="3">
    <source>
        <dbReference type="EMBL" id="EFI95310.1"/>
    </source>
</evidence>
<feature type="transmembrane region" description="Helical" evidence="2">
    <location>
        <begin position="24"/>
        <end position="46"/>
    </location>
</feature>
<dbReference type="AlphaFoldDB" id="D8Q9Y5"/>
<dbReference type="OrthoDB" id="10433677at2759"/>
<feature type="transmembrane region" description="Helical" evidence="2">
    <location>
        <begin position="162"/>
        <end position="185"/>
    </location>
</feature>
<dbReference type="KEGG" id="scm:SCHCO_01155628"/>
<evidence type="ECO:0000256" key="1">
    <source>
        <dbReference type="SAM" id="MobiDB-lite"/>
    </source>
</evidence>
<accession>D8Q9Y5</accession>
<name>D8Q9Y5_SCHCM</name>
<dbReference type="InParanoid" id="D8Q9Y5"/>
<feature type="transmembrane region" description="Helical" evidence="2">
    <location>
        <begin position="337"/>
        <end position="354"/>
    </location>
</feature>
<gene>
    <name evidence="3" type="ORF">SCHCODRAFT_236113</name>
</gene>
<proteinExistence type="predicted"/>
<dbReference type="Proteomes" id="UP000007431">
    <property type="component" value="Unassembled WGS sequence"/>
</dbReference>
<feature type="transmembrane region" description="Helical" evidence="2">
    <location>
        <begin position="58"/>
        <end position="76"/>
    </location>
</feature>
<feature type="transmembrane region" description="Helical" evidence="2">
    <location>
        <begin position="206"/>
        <end position="222"/>
    </location>
</feature>
<feature type="transmembrane region" description="Helical" evidence="2">
    <location>
        <begin position="480"/>
        <end position="501"/>
    </location>
</feature>
<protein>
    <submittedName>
        <fullName evidence="3">Uncharacterized protein</fullName>
    </submittedName>
</protein>
<keyword evidence="2" id="KW-0472">Membrane</keyword>
<evidence type="ECO:0000313" key="4">
    <source>
        <dbReference type="Proteomes" id="UP000007431"/>
    </source>
</evidence>
<dbReference type="EMBL" id="GL377308">
    <property type="protein sequence ID" value="EFI95310.1"/>
    <property type="molecule type" value="Genomic_DNA"/>
</dbReference>
<dbReference type="HOGENOM" id="CLU_417465_0_0_1"/>
<feature type="transmembrane region" description="Helical" evidence="2">
    <location>
        <begin position="403"/>
        <end position="425"/>
    </location>
</feature>
<feature type="transmembrane region" description="Helical" evidence="2">
    <location>
        <begin position="234"/>
        <end position="255"/>
    </location>
</feature>